<dbReference type="EMBL" id="CAEZTD010000070">
    <property type="protein sequence ID" value="CAB4564498.1"/>
    <property type="molecule type" value="Genomic_DNA"/>
</dbReference>
<protein>
    <submittedName>
        <fullName evidence="7">Unannotated protein</fullName>
    </submittedName>
</protein>
<dbReference type="GO" id="GO:0005886">
    <property type="term" value="C:plasma membrane"/>
    <property type="evidence" value="ECO:0007669"/>
    <property type="project" value="TreeGrafter"/>
</dbReference>
<dbReference type="InterPro" id="IPR023271">
    <property type="entry name" value="Aquaporin-like"/>
</dbReference>
<organism evidence="7">
    <name type="scientific">freshwater metagenome</name>
    <dbReference type="NCBI Taxonomy" id="449393"/>
    <lineage>
        <taxon>unclassified sequences</taxon>
        <taxon>metagenomes</taxon>
        <taxon>ecological metagenomes</taxon>
    </lineage>
</organism>
<dbReference type="Gene3D" id="1.20.1080.10">
    <property type="entry name" value="Glycerol uptake facilitator protein"/>
    <property type="match status" value="1"/>
</dbReference>
<evidence type="ECO:0000256" key="6">
    <source>
        <dbReference type="SAM" id="Phobius"/>
    </source>
</evidence>
<gene>
    <name evidence="7" type="ORF">UFOPK1591_00948</name>
</gene>
<feature type="transmembrane region" description="Helical" evidence="6">
    <location>
        <begin position="149"/>
        <end position="166"/>
    </location>
</feature>
<dbReference type="SUPFAM" id="SSF81338">
    <property type="entry name" value="Aquaporin-like"/>
    <property type="match status" value="1"/>
</dbReference>
<dbReference type="InterPro" id="IPR034294">
    <property type="entry name" value="Aquaporin_transptr"/>
</dbReference>
<evidence type="ECO:0000256" key="5">
    <source>
        <dbReference type="ARBA" id="ARBA00023136"/>
    </source>
</evidence>
<dbReference type="InterPro" id="IPR000425">
    <property type="entry name" value="MIP"/>
</dbReference>
<evidence type="ECO:0000313" key="7">
    <source>
        <dbReference type="EMBL" id="CAB4564498.1"/>
    </source>
</evidence>
<dbReference type="PANTHER" id="PTHR19139">
    <property type="entry name" value="AQUAPORIN TRANSPORTER"/>
    <property type="match status" value="1"/>
</dbReference>
<feature type="transmembrane region" description="Helical" evidence="6">
    <location>
        <begin position="86"/>
        <end position="107"/>
    </location>
</feature>
<dbReference type="PANTHER" id="PTHR19139:SF199">
    <property type="entry name" value="MIP17260P"/>
    <property type="match status" value="1"/>
</dbReference>
<dbReference type="GO" id="GO:0015250">
    <property type="term" value="F:water channel activity"/>
    <property type="evidence" value="ECO:0007669"/>
    <property type="project" value="TreeGrafter"/>
</dbReference>
<feature type="transmembrane region" description="Helical" evidence="6">
    <location>
        <begin position="12"/>
        <end position="30"/>
    </location>
</feature>
<proteinExistence type="inferred from homology"/>
<comment type="subcellular location">
    <subcellularLocation>
        <location evidence="1">Membrane</location>
        <topology evidence="1">Multi-pass membrane protein</topology>
    </subcellularLocation>
</comment>
<accession>A0A6J6DTU0</accession>
<feature type="transmembrane region" description="Helical" evidence="6">
    <location>
        <begin position="186"/>
        <end position="212"/>
    </location>
</feature>
<keyword evidence="4 6" id="KW-1133">Transmembrane helix</keyword>
<evidence type="ECO:0000256" key="2">
    <source>
        <dbReference type="ARBA" id="ARBA00006175"/>
    </source>
</evidence>
<sequence length="231" mass="23568">MQRTVITATAEFFGTALLVCVVVGSGIMGVNLSTDVGVSLIINTLSTVFALALLILILGPISGAHLNPAVTLVQLITKAHTVRDSAAYVIAQIAGAITGAILANVMFDLPAVTFSLHERTSVGTLIGEVVATAGLIAIIGILSARSQAALIPVAVAAWIGSAYFFASSTSFANPAVTIGRMFSDTFAGIAPTSALPFIAAQLVGAALGVLLVSATNRATRTMSTQVNKKQE</sequence>
<keyword evidence="3 6" id="KW-0812">Transmembrane</keyword>
<evidence type="ECO:0000256" key="3">
    <source>
        <dbReference type="ARBA" id="ARBA00022692"/>
    </source>
</evidence>
<dbReference type="PRINTS" id="PR00783">
    <property type="entry name" value="MINTRINSICP"/>
</dbReference>
<reference evidence="7" key="1">
    <citation type="submission" date="2020-05" db="EMBL/GenBank/DDBJ databases">
        <authorList>
            <person name="Chiriac C."/>
            <person name="Salcher M."/>
            <person name="Ghai R."/>
            <person name="Kavagutti S V."/>
        </authorList>
    </citation>
    <scope>NUCLEOTIDE SEQUENCE</scope>
</reference>
<dbReference type="Pfam" id="PF00230">
    <property type="entry name" value="MIP"/>
    <property type="match status" value="1"/>
</dbReference>
<name>A0A6J6DTU0_9ZZZZ</name>
<keyword evidence="5 6" id="KW-0472">Membrane</keyword>
<feature type="transmembrane region" description="Helical" evidence="6">
    <location>
        <begin position="122"/>
        <end position="142"/>
    </location>
</feature>
<feature type="transmembrane region" description="Helical" evidence="6">
    <location>
        <begin position="36"/>
        <end position="58"/>
    </location>
</feature>
<comment type="similarity">
    <text evidence="2">Belongs to the MIP/aquaporin (TC 1.A.8) family.</text>
</comment>
<evidence type="ECO:0000256" key="4">
    <source>
        <dbReference type="ARBA" id="ARBA00022989"/>
    </source>
</evidence>
<evidence type="ECO:0000256" key="1">
    <source>
        <dbReference type="ARBA" id="ARBA00004141"/>
    </source>
</evidence>
<dbReference type="AlphaFoldDB" id="A0A6J6DTU0"/>